<evidence type="ECO:0000313" key="3">
    <source>
        <dbReference type="Proteomes" id="UP000266841"/>
    </source>
</evidence>
<feature type="region of interest" description="Disordered" evidence="1">
    <location>
        <begin position="136"/>
        <end position="178"/>
    </location>
</feature>
<feature type="region of interest" description="Disordered" evidence="1">
    <location>
        <begin position="372"/>
        <end position="393"/>
    </location>
</feature>
<accession>K0T3K4</accession>
<comment type="caution">
    <text evidence="2">The sequence shown here is derived from an EMBL/GenBank/DDBJ whole genome shotgun (WGS) entry which is preliminary data.</text>
</comment>
<reference evidence="2 3" key="1">
    <citation type="journal article" date="2012" name="Genome Biol.">
        <title>Genome and low-iron response of an oceanic diatom adapted to chronic iron limitation.</title>
        <authorList>
            <person name="Lommer M."/>
            <person name="Specht M."/>
            <person name="Roy A.S."/>
            <person name="Kraemer L."/>
            <person name="Andreson R."/>
            <person name="Gutowska M.A."/>
            <person name="Wolf J."/>
            <person name="Bergner S.V."/>
            <person name="Schilhabel M.B."/>
            <person name="Klostermeier U.C."/>
            <person name="Beiko R.G."/>
            <person name="Rosenstiel P."/>
            <person name="Hippler M."/>
            <person name="Laroche J."/>
        </authorList>
    </citation>
    <scope>NUCLEOTIDE SEQUENCE [LARGE SCALE GENOMIC DNA]</scope>
    <source>
        <strain evidence="2 3">CCMP1005</strain>
    </source>
</reference>
<sequence>MNLNDATTGHKLQGCSKDRLIVAKFTKRFKNWIYVVLSRVRTLKGLYLLDTLDEDDDTLGEVPRALRLHEQRLKTLERTVLAERADALSRLDSAHEQAGPYLGHDPDVETFQKQIGESSFPQDVCKQDMSTYMEDCMAGGSSNKPSKALPNKKKNARFGKARPGGKGSGSGSQTNPQRTRFHAIVHRRGLVVLTALKEATSTQSFTGDLTKAIDDDDSFCEDQMCFGSFPLRCAISGEVKTFKTSSNRTFAQKCFVILVDSDEDVRKKVQIFCDLFSKVTKPYMSKTGVAGRPHLGVPGKITGSVESGDLPEIITAVGPYKTAHIVGCLHHGELLEGTMDFALLPEYFGGSFDMEYAKKLVVEAFEEDTGLKVGSGVAENGEEEEDDDHQVGE</sequence>
<organism evidence="2 3">
    <name type="scientific">Thalassiosira oceanica</name>
    <name type="common">Marine diatom</name>
    <dbReference type="NCBI Taxonomy" id="159749"/>
    <lineage>
        <taxon>Eukaryota</taxon>
        <taxon>Sar</taxon>
        <taxon>Stramenopiles</taxon>
        <taxon>Ochrophyta</taxon>
        <taxon>Bacillariophyta</taxon>
        <taxon>Coscinodiscophyceae</taxon>
        <taxon>Thalassiosirophycidae</taxon>
        <taxon>Thalassiosirales</taxon>
        <taxon>Thalassiosiraceae</taxon>
        <taxon>Thalassiosira</taxon>
    </lineage>
</organism>
<dbReference type="AlphaFoldDB" id="K0T3K4"/>
<name>K0T3K4_THAOC</name>
<feature type="compositionally biased region" description="Acidic residues" evidence="1">
    <location>
        <begin position="380"/>
        <end position="393"/>
    </location>
</feature>
<proteinExistence type="predicted"/>
<dbReference type="OrthoDB" id="432234at2759"/>
<keyword evidence="3" id="KW-1185">Reference proteome</keyword>
<evidence type="ECO:0000256" key="1">
    <source>
        <dbReference type="SAM" id="MobiDB-lite"/>
    </source>
</evidence>
<dbReference type="EMBL" id="AGNL01004669">
    <property type="protein sequence ID" value="EJK73233.1"/>
    <property type="molecule type" value="Genomic_DNA"/>
</dbReference>
<dbReference type="Proteomes" id="UP000266841">
    <property type="component" value="Unassembled WGS sequence"/>
</dbReference>
<evidence type="ECO:0000313" key="2">
    <source>
        <dbReference type="EMBL" id="EJK73233.1"/>
    </source>
</evidence>
<gene>
    <name evidence="2" type="ORF">THAOC_05154</name>
</gene>
<protein>
    <submittedName>
        <fullName evidence="2">Uncharacterized protein</fullName>
    </submittedName>
</protein>
<feature type="compositionally biased region" description="Basic residues" evidence="1">
    <location>
        <begin position="150"/>
        <end position="160"/>
    </location>
</feature>